<dbReference type="EMBL" id="JAIBOA010000021">
    <property type="protein sequence ID" value="MBW8486202.1"/>
    <property type="molecule type" value="Genomic_DNA"/>
</dbReference>
<keyword evidence="4" id="KW-1185">Reference proteome</keyword>
<dbReference type="SUPFAM" id="SSF53474">
    <property type="entry name" value="alpha/beta-Hydrolases"/>
    <property type="match status" value="1"/>
</dbReference>
<keyword evidence="1" id="KW-1133">Transmembrane helix</keyword>
<evidence type="ECO:0000313" key="3">
    <source>
        <dbReference type="EMBL" id="MBW8486202.1"/>
    </source>
</evidence>
<keyword evidence="3" id="KW-0378">Hydrolase</keyword>
<dbReference type="PANTHER" id="PTHR46438:SF11">
    <property type="entry name" value="LIPASE-RELATED"/>
    <property type="match status" value="1"/>
</dbReference>
<evidence type="ECO:0000313" key="4">
    <source>
        <dbReference type="Proteomes" id="UP000774570"/>
    </source>
</evidence>
<dbReference type="Pfam" id="PF00561">
    <property type="entry name" value="Abhydrolase_1"/>
    <property type="match status" value="1"/>
</dbReference>
<accession>A0ABS7G0G3</accession>
<reference evidence="3 4" key="1">
    <citation type="submission" date="2021-07" db="EMBL/GenBank/DDBJ databases">
        <title>Actinomadura sp. PM05-2 isolated from lichen.</title>
        <authorList>
            <person name="Somphong A."/>
            <person name="Phongsopitanun W."/>
            <person name="Tanasupawat S."/>
            <person name="Peongsungnone V."/>
        </authorList>
    </citation>
    <scope>NUCLEOTIDE SEQUENCE [LARGE SCALE GENOMIC DNA]</scope>
    <source>
        <strain evidence="3 4">PM05-2</strain>
    </source>
</reference>
<dbReference type="Proteomes" id="UP000774570">
    <property type="component" value="Unassembled WGS sequence"/>
</dbReference>
<gene>
    <name evidence="3" type="ORF">K1Y72_27790</name>
</gene>
<comment type="caution">
    <text evidence="3">The sequence shown here is derived from an EMBL/GenBank/DDBJ whole genome shotgun (WGS) entry which is preliminary data.</text>
</comment>
<sequence>MSEAVSVRPWRARARRWGRRLVQAAVVAFIVVTLASFGFNALTRGHAAPPPGQLYVQAGDVRTRYRVWGTGGSPIVLVHGAFENADMWEPLAGALARTHMVYALDATGNGYSERRPPYDAAHMGAQLVAFIDALHLVRPVVAGHSSGAAIVAEAALRDPRGVGGVAFLDGDALLTGAGQRNPLPYLLLDPYRTSALRLALRSDGLVRSAYAAICGPRCARLDDAGVDRWRRPFMVEGAEKALWQMLRAGVVGLPTERVAALRALPMRKLVVYGADDPVFTKASPYETAALIGAPSPTLIPDARHLAVISDPVPIAAALDALAR</sequence>
<organism evidence="3 4">
    <name type="scientific">Actinomadura parmotrematis</name>
    <dbReference type="NCBI Taxonomy" id="2864039"/>
    <lineage>
        <taxon>Bacteria</taxon>
        <taxon>Bacillati</taxon>
        <taxon>Actinomycetota</taxon>
        <taxon>Actinomycetes</taxon>
        <taxon>Streptosporangiales</taxon>
        <taxon>Thermomonosporaceae</taxon>
        <taxon>Actinomadura</taxon>
    </lineage>
</organism>
<keyword evidence="1" id="KW-0812">Transmembrane</keyword>
<dbReference type="RefSeq" id="WP_220169436.1">
    <property type="nucleotide sequence ID" value="NZ_JAIBOA010000021.1"/>
</dbReference>
<protein>
    <submittedName>
        <fullName evidence="3">Alpha/beta hydrolase</fullName>
    </submittedName>
</protein>
<dbReference type="InterPro" id="IPR029058">
    <property type="entry name" value="AB_hydrolase_fold"/>
</dbReference>
<name>A0ABS7G0G3_9ACTN</name>
<dbReference type="InterPro" id="IPR000073">
    <property type="entry name" value="AB_hydrolase_1"/>
</dbReference>
<feature type="transmembrane region" description="Helical" evidence="1">
    <location>
        <begin position="21"/>
        <end position="42"/>
    </location>
</feature>
<dbReference type="PANTHER" id="PTHR46438">
    <property type="entry name" value="ALPHA/BETA-HYDROLASES SUPERFAMILY PROTEIN"/>
    <property type="match status" value="1"/>
</dbReference>
<evidence type="ECO:0000259" key="2">
    <source>
        <dbReference type="Pfam" id="PF00561"/>
    </source>
</evidence>
<feature type="domain" description="AB hydrolase-1" evidence="2">
    <location>
        <begin position="74"/>
        <end position="311"/>
    </location>
</feature>
<keyword evidence="1" id="KW-0472">Membrane</keyword>
<dbReference type="GO" id="GO:0016787">
    <property type="term" value="F:hydrolase activity"/>
    <property type="evidence" value="ECO:0007669"/>
    <property type="project" value="UniProtKB-KW"/>
</dbReference>
<dbReference type="Gene3D" id="3.40.50.1820">
    <property type="entry name" value="alpha/beta hydrolase"/>
    <property type="match status" value="1"/>
</dbReference>
<evidence type="ECO:0000256" key="1">
    <source>
        <dbReference type="SAM" id="Phobius"/>
    </source>
</evidence>
<proteinExistence type="predicted"/>